<dbReference type="GO" id="GO:0016757">
    <property type="term" value="F:glycosyltransferase activity"/>
    <property type="evidence" value="ECO:0007669"/>
    <property type="project" value="InterPro"/>
</dbReference>
<evidence type="ECO:0000313" key="3">
    <source>
        <dbReference type="EMBL" id="PIP33836.1"/>
    </source>
</evidence>
<evidence type="ECO:0000259" key="1">
    <source>
        <dbReference type="Pfam" id="PF00534"/>
    </source>
</evidence>
<protein>
    <recommendedName>
        <fullName evidence="5">Glycosyl transferase family 1</fullName>
    </recommendedName>
</protein>
<dbReference type="Proteomes" id="UP000230729">
    <property type="component" value="Unassembled WGS sequence"/>
</dbReference>
<feature type="domain" description="Glycosyl transferase family 1" evidence="1">
    <location>
        <begin position="188"/>
        <end position="346"/>
    </location>
</feature>
<dbReference type="SUPFAM" id="SSF53756">
    <property type="entry name" value="UDP-Glycosyltransferase/glycogen phosphorylase"/>
    <property type="match status" value="1"/>
</dbReference>
<dbReference type="CDD" id="cd03801">
    <property type="entry name" value="GT4_PimA-like"/>
    <property type="match status" value="1"/>
</dbReference>
<organism evidence="3 4">
    <name type="scientific">Candidatus Falkowbacteria bacterium CG23_combo_of_CG06-09_8_20_14_all_49_15</name>
    <dbReference type="NCBI Taxonomy" id="1974572"/>
    <lineage>
        <taxon>Bacteria</taxon>
        <taxon>Candidatus Falkowiibacteriota</taxon>
    </lineage>
</organism>
<sequence>MENFKKKKLVLISLVYEPYWSGAEKMVKEIAERLQDKYEITIITSQLKDNLPVLEEIGHYTIKRVGKEVNFFGKLFFPWRAAILASKLQPDIVHAVMESYAGGALVILKYLYPRARRVLTLQSGDLDDQKKKKQFFLRVFWRAIHRAPHLLTAISLFLAKRAERFGRRREEISVIPNGVAWEKIALIKEEKKLSQVICVGRFSWEKGHQFLLAAWPLVLAKVPSAKLILVGEGVLQAEIARQIQDLGISASVSLLGSLPHDQALGQIARSSVFVCPSLAEGLGIVFIEAQACGVPPIGTNVGGIPEIILDGESGLLVEPKNSEAIASAVIKLLTDRALAEKIKRNGLSAARRFAWADIVRRYEALYERSTSR</sequence>
<dbReference type="InterPro" id="IPR028098">
    <property type="entry name" value="Glyco_trans_4-like_N"/>
</dbReference>
<feature type="domain" description="Glycosyltransferase subfamily 4-like N-terminal" evidence="2">
    <location>
        <begin position="21"/>
        <end position="179"/>
    </location>
</feature>
<proteinExistence type="predicted"/>
<dbReference type="Pfam" id="PF00534">
    <property type="entry name" value="Glycos_transf_1"/>
    <property type="match status" value="1"/>
</dbReference>
<dbReference type="InterPro" id="IPR001296">
    <property type="entry name" value="Glyco_trans_1"/>
</dbReference>
<dbReference type="PANTHER" id="PTHR45947">
    <property type="entry name" value="SULFOQUINOVOSYL TRANSFERASE SQD2"/>
    <property type="match status" value="1"/>
</dbReference>
<reference evidence="3 4" key="1">
    <citation type="submission" date="2017-09" db="EMBL/GenBank/DDBJ databases">
        <title>Depth-based differentiation of microbial function through sediment-hosted aquifers and enrichment of novel symbionts in the deep terrestrial subsurface.</title>
        <authorList>
            <person name="Probst A.J."/>
            <person name="Ladd B."/>
            <person name="Jarett J.K."/>
            <person name="Geller-Mcgrath D.E."/>
            <person name="Sieber C.M."/>
            <person name="Emerson J.B."/>
            <person name="Anantharaman K."/>
            <person name="Thomas B.C."/>
            <person name="Malmstrom R."/>
            <person name="Stieglmeier M."/>
            <person name="Klingl A."/>
            <person name="Woyke T."/>
            <person name="Ryan C.M."/>
            <person name="Banfield J.F."/>
        </authorList>
    </citation>
    <scope>NUCLEOTIDE SEQUENCE [LARGE SCALE GENOMIC DNA]</scope>
    <source>
        <strain evidence="3">CG23_combo_of_CG06-09_8_20_14_all_49_15</strain>
    </source>
</reference>
<name>A0A2G9ZKY2_9BACT</name>
<evidence type="ECO:0008006" key="5">
    <source>
        <dbReference type="Google" id="ProtNLM"/>
    </source>
</evidence>
<dbReference type="InterPro" id="IPR050194">
    <property type="entry name" value="Glycosyltransferase_grp1"/>
</dbReference>
<dbReference type="Pfam" id="PF13439">
    <property type="entry name" value="Glyco_transf_4"/>
    <property type="match status" value="1"/>
</dbReference>
<evidence type="ECO:0000259" key="2">
    <source>
        <dbReference type="Pfam" id="PF13439"/>
    </source>
</evidence>
<comment type="caution">
    <text evidence="3">The sequence shown here is derived from an EMBL/GenBank/DDBJ whole genome shotgun (WGS) entry which is preliminary data.</text>
</comment>
<evidence type="ECO:0000313" key="4">
    <source>
        <dbReference type="Proteomes" id="UP000230729"/>
    </source>
</evidence>
<dbReference type="AlphaFoldDB" id="A0A2G9ZKY2"/>
<dbReference type="Gene3D" id="3.40.50.2000">
    <property type="entry name" value="Glycogen Phosphorylase B"/>
    <property type="match status" value="2"/>
</dbReference>
<accession>A0A2G9ZKY2</accession>
<gene>
    <name evidence="3" type="ORF">COX22_02345</name>
</gene>
<dbReference type="EMBL" id="PCSD01000047">
    <property type="protein sequence ID" value="PIP33836.1"/>
    <property type="molecule type" value="Genomic_DNA"/>
</dbReference>
<dbReference type="PANTHER" id="PTHR45947:SF3">
    <property type="entry name" value="SULFOQUINOVOSYL TRANSFERASE SQD2"/>
    <property type="match status" value="1"/>
</dbReference>